<dbReference type="AlphaFoldDB" id="A0A0F9BZQ9"/>
<protein>
    <submittedName>
        <fullName evidence="2">Uncharacterized protein</fullName>
    </submittedName>
</protein>
<proteinExistence type="predicted"/>
<accession>A0A0F9BZQ9</accession>
<reference evidence="2" key="1">
    <citation type="journal article" date="2015" name="Nature">
        <title>Complex archaea that bridge the gap between prokaryotes and eukaryotes.</title>
        <authorList>
            <person name="Spang A."/>
            <person name="Saw J.H."/>
            <person name="Jorgensen S.L."/>
            <person name="Zaremba-Niedzwiedzka K."/>
            <person name="Martijn J."/>
            <person name="Lind A.E."/>
            <person name="van Eijk R."/>
            <person name="Schleper C."/>
            <person name="Guy L."/>
            <person name="Ettema T.J."/>
        </authorList>
    </citation>
    <scope>NUCLEOTIDE SEQUENCE</scope>
</reference>
<comment type="caution">
    <text evidence="2">The sequence shown here is derived from an EMBL/GenBank/DDBJ whole genome shotgun (WGS) entry which is preliminary data.</text>
</comment>
<dbReference type="InterPro" id="IPR027417">
    <property type="entry name" value="P-loop_NTPase"/>
</dbReference>
<evidence type="ECO:0000313" key="2">
    <source>
        <dbReference type="EMBL" id="KKL27369.1"/>
    </source>
</evidence>
<dbReference type="EMBL" id="LAZR01035490">
    <property type="protein sequence ID" value="KKL27369.1"/>
    <property type="molecule type" value="Genomic_DNA"/>
</dbReference>
<dbReference type="Pfam" id="PF03237">
    <property type="entry name" value="Terminase_6N"/>
    <property type="match status" value="1"/>
</dbReference>
<dbReference type="Gene3D" id="3.40.50.300">
    <property type="entry name" value="P-loop containing nucleotide triphosphate hydrolases"/>
    <property type="match status" value="1"/>
</dbReference>
<feature type="non-terminal residue" evidence="2">
    <location>
        <position position="508"/>
    </location>
</feature>
<feature type="region of interest" description="Disordered" evidence="1">
    <location>
        <begin position="464"/>
        <end position="508"/>
    </location>
</feature>
<dbReference type="Gene3D" id="3.30.420.280">
    <property type="match status" value="1"/>
</dbReference>
<gene>
    <name evidence="2" type="ORF">LCGC14_2385840</name>
</gene>
<name>A0A0F9BZQ9_9ZZZZ</name>
<sequence length="508" mass="58232">MTELATEIRRPEPERVEIPPLRPVVRVKLEDGSWQTIYGLQPQQNLAYSLTPLDRPPDRPYVKHIGYGGSAGGGKSFLVRAVAAAVALAWPGSTGIIFRRTKGEVKANHVIKFREECPEKLADGRRLYTYNGQDLLATWANGSRTYFGFLRDMDDAQTHQGVEYDFMGFEEATHYDWGSVRWLVGNRLRATVDMARPFAIYPSNPGSKGHHWYKRLFIERRYNPDMEEYPEDYAFVQAKLEHNFILLQRDPTYIRMLNTLPEPYLSWMRDGDWDAGEGLALTMLDRRRHLVPMFQVPEHWRLFGAFDWGFAHPYSFGWYAVNEDGRIFKCDTITGRHQVPDEFCEKITMRLKERGIQVDRLQYVTAGHDCWADRKALGENVPQTQEVMRSWGFRMVQANISRIAGLNNLRKWLQWEGTGPGGKDGEPGFTFMRTDGNEACFDQLENLPTDPDSPEDALKQNADLFGTGGDDAYDETRYGMASRPSPSPDQFIKTTTSPWSPEALAYEA</sequence>
<evidence type="ECO:0000256" key="1">
    <source>
        <dbReference type="SAM" id="MobiDB-lite"/>
    </source>
</evidence>
<organism evidence="2">
    <name type="scientific">marine sediment metagenome</name>
    <dbReference type="NCBI Taxonomy" id="412755"/>
    <lineage>
        <taxon>unclassified sequences</taxon>
        <taxon>metagenomes</taxon>
        <taxon>ecological metagenomes</taxon>
    </lineage>
</organism>